<protein>
    <recommendedName>
        <fullName evidence="4">E3 ubiquitin-protein ligase APD1-4 N-terminal domain-containing protein</fullName>
    </recommendedName>
</protein>
<dbReference type="InterPro" id="IPR032008">
    <property type="entry name" value="APD1-4_N"/>
</dbReference>
<evidence type="ECO:0000259" key="4">
    <source>
        <dbReference type="Pfam" id="PF16040"/>
    </source>
</evidence>
<dbReference type="PANTHER" id="PTHR46858">
    <property type="entry name" value="OS05G0521000 PROTEIN"/>
    <property type="match status" value="1"/>
</dbReference>
<organism evidence="5 6">
    <name type="scientific">Hibiscus syriacus</name>
    <name type="common">Rose of Sharon</name>
    <dbReference type="NCBI Taxonomy" id="106335"/>
    <lineage>
        <taxon>Eukaryota</taxon>
        <taxon>Viridiplantae</taxon>
        <taxon>Streptophyta</taxon>
        <taxon>Embryophyta</taxon>
        <taxon>Tracheophyta</taxon>
        <taxon>Spermatophyta</taxon>
        <taxon>Magnoliopsida</taxon>
        <taxon>eudicotyledons</taxon>
        <taxon>Gunneridae</taxon>
        <taxon>Pentapetalae</taxon>
        <taxon>rosids</taxon>
        <taxon>malvids</taxon>
        <taxon>Malvales</taxon>
        <taxon>Malvaceae</taxon>
        <taxon>Malvoideae</taxon>
        <taxon>Hibiscus</taxon>
    </lineage>
</organism>
<evidence type="ECO:0000256" key="1">
    <source>
        <dbReference type="ARBA" id="ARBA00022723"/>
    </source>
</evidence>
<dbReference type="Pfam" id="PF16040">
    <property type="entry name" value="APD1-4_N"/>
    <property type="match status" value="1"/>
</dbReference>
<keyword evidence="6" id="KW-1185">Reference proteome</keyword>
<keyword evidence="1" id="KW-0479">Metal-binding</keyword>
<evidence type="ECO:0000313" key="6">
    <source>
        <dbReference type="Proteomes" id="UP000436088"/>
    </source>
</evidence>
<keyword evidence="2" id="KW-0863">Zinc-finger</keyword>
<dbReference type="PANTHER" id="PTHR46858:SF6">
    <property type="entry name" value="LIGASE, PUTATIVE-RELATED"/>
    <property type="match status" value="1"/>
</dbReference>
<reference evidence="5" key="1">
    <citation type="submission" date="2019-09" db="EMBL/GenBank/DDBJ databases">
        <title>Draft genome information of white flower Hibiscus syriacus.</title>
        <authorList>
            <person name="Kim Y.-M."/>
        </authorList>
    </citation>
    <scope>NUCLEOTIDE SEQUENCE [LARGE SCALE GENOMIC DNA]</scope>
    <source>
        <strain evidence="5">YM2019G1</strain>
    </source>
</reference>
<evidence type="ECO:0000256" key="3">
    <source>
        <dbReference type="ARBA" id="ARBA00022833"/>
    </source>
</evidence>
<dbReference type="GO" id="GO:0061630">
    <property type="term" value="F:ubiquitin protein ligase activity"/>
    <property type="evidence" value="ECO:0007669"/>
    <property type="project" value="TreeGrafter"/>
</dbReference>
<name>A0A6A2WUM4_HIBSY</name>
<sequence>MVLGPSSSRLVKTTSVFVQQVQVRDESDKGALVYGFTEKPELSKEVTWNSSSYLIVGSYDRKGNSFWLNKGKEAEFTIDEDDKYFAGACDSEATLFDPEISWRTEMEPILSENIWINLGGRR</sequence>
<accession>A0A6A2WUM4</accession>
<gene>
    <name evidence="5" type="ORF">F3Y22_tig00112647pilonHSYRG00016</name>
</gene>
<evidence type="ECO:0000256" key="2">
    <source>
        <dbReference type="ARBA" id="ARBA00022771"/>
    </source>
</evidence>
<dbReference type="AlphaFoldDB" id="A0A6A2WUM4"/>
<proteinExistence type="predicted"/>
<keyword evidence="3" id="KW-0862">Zinc</keyword>
<feature type="domain" description="E3 ubiquitin-protein ligase APD1-4 N-terminal" evidence="4">
    <location>
        <begin position="30"/>
        <end position="72"/>
    </location>
</feature>
<dbReference type="GO" id="GO:0016567">
    <property type="term" value="P:protein ubiquitination"/>
    <property type="evidence" value="ECO:0007669"/>
    <property type="project" value="TreeGrafter"/>
</dbReference>
<dbReference type="EMBL" id="VEPZ02001624">
    <property type="protein sequence ID" value="KAE8665203.1"/>
    <property type="molecule type" value="Genomic_DNA"/>
</dbReference>
<evidence type="ECO:0000313" key="5">
    <source>
        <dbReference type="EMBL" id="KAE8665203.1"/>
    </source>
</evidence>
<dbReference type="Proteomes" id="UP000436088">
    <property type="component" value="Unassembled WGS sequence"/>
</dbReference>
<comment type="caution">
    <text evidence="5">The sequence shown here is derived from an EMBL/GenBank/DDBJ whole genome shotgun (WGS) entry which is preliminary data.</text>
</comment>
<dbReference type="GO" id="GO:0008270">
    <property type="term" value="F:zinc ion binding"/>
    <property type="evidence" value="ECO:0007669"/>
    <property type="project" value="UniProtKB-KW"/>
</dbReference>